<accession>A0A4D6NW83</accession>
<evidence type="ECO:0000259" key="10">
    <source>
        <dbReference type="PROSITE" id="PS51939"/>
    </source>
</evidence>
<sequence length="490" mass="55075">MATQSLDEETTKKVIRQVEFYFSDSNLLTDGFMRKNITESEDGLISLALICSFNRMRTHLSLGDVKLEEVPEDIVNAVAQTLRNSASLKVSEDGKKVGRTTELPRPEVVEQVEIRTLAVSPFEYDLKLEDVEKFFGQYAKVNSVRLPPHVGDKRFFCGTALVEFSSDEEVEKVMKEKLVYGGAELELKLKKDFDAEREKELEDFKKSRPPLGSNHQNNSKEEEESYPKGLIIAFKLKSISDDIPSDQSVADQNNSPVPKTGEKPEIAAGENDRKVDEESNETKEAKETGSQNNNEVKEAKETGSEDNNEMREAKETGSQDNNEMEEEKETESKENNETKENESPEKKPQTGEKFSAAAYKDNMDVVSREDLKSVFEKFGTVKYIDFKIGEVSGYIRFEETEASMKARAAAVISEKCGLVVKNFIAILDPLTGDAEKEYWSRLRGSQGKHRQFMNKQGRGGWHGRGSKHARSRENGSTFGRANKAKKIGAA</sequence>
<dbReference type="CDD" id="cd08030">
    <property type="entry name" value="LA_like_plant"/>
    <property type="match status" value="1"/>
</dbReference>
<dbReference type="Gene3D" id="3.30.70.330">
    <property type="match status" value="2"/>
</dbReference>
<keyword evidence="4" id="KW-0539">Nucleus</keyword>
<dbReference type="SUPFAM" id="SSF54928">
    <property type="entry name" value="RNA-binding domain, RBD"/>
    <property type="match status" value="2"/>
</dbReference>
<keyword evidence="12" id="KW-1185">Reference proteome</keyword>
<evidence type="ECO:0000313" key="12">
    <source>
        <dbReference type="Proteomes" id="UP000501690"/>
    </source>
</evidence>
<evidence type="ECO:0000313" key="11">
    <source>
        <dbReference type="EMBL" id="QCE16097.1"/>
    </source>
</evidence>
<dbReference type="PROSITE" id="PS50102">
    <property type="entry name" value="RRM"/>
    <property type="match status" value="1"/>
</dbReference>
<dbReference type="PANTHER" id="PTHR22792:SF140">
    <property type="entry name" value="ACHILLES, ISOFORM A"/>
    <property type="match status" value="1"/>
</dbReference>
<feature type="region of interest" description="Disordered" evidence="7">
    <location>
        <begin position="243"/>
        <end position="355"/>
    </location>
</feature>
<keyword evidence="3 6" id="KW-0694">RNA-binding</keyword>
<feature type="domain" description="RRM" evidence="8">
    <location>
        <begin position="115"/>
        <end position="192"/>
    </location>
</feature>
<dbReference type="InterPro" id="IPR012677">
    <property type="entry name" value="Nucleotide-bd_a/b_plait_sf"/>
</dbReference>
<feature type="compositionally biased region" description="Polar residues" evidence="7">
    <location>
        <begin position="245"/>
        <end position="257"/>
    </location>
</feature>
<dbReference type="InterPro" id="IPR035979">
    <property type="entry name" value="RBD_domain_sf"/>
</dbReference>
<feature type="compositionally biased region" description="Basic and acidic residues" evidence="7">
    <location>
        <begin position="295"/>
        <end position="317"/>
    </location>
</feature>
<dbReference type="SUPFAM" id="SSF46785">
    <property type="entry name" value="Winged helix' DNA-binding domain"/>
    <property type="match status" value="1"/>
</dbReference>
<dbReference type="GO" id="GO:0006396">
    <property type="term" value="P:RNA processing"/>
    <property type="evidence" value="ECO:0007669"/>
    <property type="project" value="InterPro"/>
</dbReference>
<reference evidence="11 12" key="1">
    <citation type="submission" date="2019-04" db="EMBL/GenBank/DDBJ databases">
        <title>An improved genome assembly and genetic linkage map for asparagus bean, Vigna unguiculata ssp. sesquipedialis.</title>
        <authorList>
            <person name="Xia Q."/>
            <person name="Zhang R."/>
            <person name="Dong Y."/>
        </authorList>
    </citation>
    <scope>NUCLEOTIDE SEQUENCE [LARGE SCALE GENOMIC DNA]</scope>
    <source>
        <tissue evidence="11">Leaf</tissue>
    </source>
</reference>
<dbReference type="Gramene" id="Vigun09g195800.1.v1.2">
    <property type="protein sequence ID" value="Vigun09g195800.1.v1.2"/>
    <property type="gene ID" value="Vigun09g195800.v1.2"/>
</dbReference>
<feature type="domain" description="XRRM" evidence="10">
    <location>
        <begin position="345"/>
        <end position="475"/>
    </location>
</feature>
<organism evidence="11 12">
    <name type="scientific">Vigna unguiculata</name>
    <name type="common">Cowpea</name>
    <dbReference type="NCBI Taxonomy" id="3917"/>
    <lineage>
        <taxon>Eukaryota</taxon>
        <taxon>Viridiplantae</taxon>
        <taxon>Streptophyta</taxon>
        <taxon>Embryophyta</taxon>
        <taxon>Tracheophyta</taxon>
        <taxon>Spermatophyta</taxon>
        <taxon>Magnoliopsida</taxon>
        <taxon>eudicotyledons</taxon>
        <taxon>Gunneridae</taxon>
        <taxon>Pentapetalae</taxon>
        <taxon>rosids</taxon>
        <taxon>fabids</taxon>
        <taxon>Fabales</taxon>
        <taxon>Fabaceae</taxon>
        <taxon>Papilionoideae</taxon>
        <taxon>50 kb inversion clade</taxon>
        <taxon>NPAAA clade</taxon>
        <taxon>indigoferoid/millettioid clade</taxon>
        <taxon>Phaseoleae</taxon>
        <taxon>Vigna</taxon>
    </lineage>
</organism>
<feature type="region of interest" description="Disordered" evidence="7">
    <location>
        <begin position="200"/>
        <end position="225"/>
    </location>
</feature>
<feature type="compositionally biased region" description="Basic and acidic residues" evidence="7">
    <location>
        <begin position="330"/>
        <end position="350"/>
    </location>
</feature>
<proteinExistence type="predicted"/>
<dbReference type="PROSITE" id="PS51939">
    <property type="entry name" value="XRRM"/>
    <property type="match status" value="1"/>
</dbReference>
<dbReference type="Pfam" id="PF05383">
    <property type="entry name" value="La"/>
    <property type="match status" value="1"/>
</dbReference>
<dbReference type="InterPro" id="IPR014886">
    <property type="entry name" value="La_xRRM"/>
</dbReference>
<evidence type="ECO:0000256" key="2">
    <source>
        <dbReference type="ARBA" id="ARBA00004642"/>
    </source>
</evidence>
<comment type="function">
    <text evidence="5">Binds to the 3' poly(U) terminus of nascent RNA polymerase III transcripts, protecting them from exonuclease digestion and facilitating their folding and maturation.</text>
</comment>
<protein>
    <submittedName>
        <fullName evidence="11">Lupus La protein</fullName>
    </submittedName>
</protein>
<feature type="region of interest" description="Disordered" evidence="7">
    <location>
        <begin position="452"/>
        <end position="490"/>
    </location>
</feature>
<dbReference type="Pfam" id="PF00076">
    <property type="entry name" value="RRM_1"/>
    <property type="match status" value="1"/>
</dbReference>
<dbReference type="GO" id="GO:1990904">
    <property type="term" value="C:ribonucleoprotein complex"/>
    <property type="evidence" value="ECO:0007669"/>
    <property type="project" value="UniProtKB-UniRule"/>
</dbReference>
<dbReference type="InterPro" id="IPR002344">
    <property type="entry name" value="Lupus_La"/>
</dbReference>
<dbReference type="Pfam" id="PF08777">
    <property type="entry name" value="RRM_3"/>
    <property type="match status" value="1"/>
</dbReference>
<dbReference type="AlphaFoldDB" id="A0A4D6NW83"/>
<dbReference type="GO" id="GO:0005730">
    <property type="term" value="C:nucleolus"/>
    <property type="evidence" value="ECO:0007669"/>
    <property type="project" value="UniProtKB-SubCell"/>
</dbReference>
<gene>
    <name evidence="11" type="ORF">DEO72_LG11g3110</name>
</gene>
<evidence type="ECO:0000256" key="4">
    <source>
        <dbReference type="ARBA" id="ARBA00023242"/>
    </source>
</evidence>
<dbReference type="InterPro" id="IPR036390">
    <property type="entry name" value="WH_DNA-bd_sf"/>
</dbReference>
<dbReference type="SMART" id="SM00360">
    <property type="entry name" value="RRM"/>
    <property type="match status" value="2"/>
</dbReference>
<dbReference type="InterPro" id="IPR006630">
    <property type="entry name" value="La_HTH"/>
</dbReference>
<dbReference type="Proteomes" id="UP000501690">
    <property type="component" value="Linkage Group LG11"/>
</dbReference>
<feature type="domain" description="HTH La-type RNA-binding" evidence="9">
    <location>
        <begin position="4"/>
        <end position="107"/>
    </location>
</feature>
<dbReference type="InterPro" id="IPR045180">
    <property type="entry name" value="La_dom_prot"/>
</dbReference>
<dbReference type="PANTHER" id="PTHR22792">
    <property type="entry name" value="LUPUS LA PROTEIN-RELATED"/>
    <property type="match status" value="1"/>
</dbReference>
<dbReference type="SMART" id="SM00715">
    <property type="entry name" value="LA"/>
    <property type="match status" value="1"/>
</dbReference>
<dbReference type="OrthoDB" id="439993at2759"/>
<dbReference type="PRINTS" id="PR00302">
    <property type="entry name" value="LUPUSLA"/>
</dbReference>
<dbReference type="CDD" id="cd12291">
    <property type="entry name" value="RRM1_La"/>
    <property type="match status" value="1"/>
</dbReference>
<dbReference type="PROSITE" id="PS50961">
    <property type="entry name" value="HTH_LA"/>
    <property type="match status" value="1"/>
</dbReference>
<dbReference type="GO" id="GO:0005654">
    <property type="term" value="C:nucleoplasm"/>
    <property type="evidence" value="ECO:0007669"/>
    <property type="project" value="UniProtKB-SubCell"/>
</dbReference>
<comment type="subcellular location">
    <subcellularLocation>
        <location evidence="1">Nucleus</location>
        <location evidence="1">Nucleolus</location>
    </subcellularLocation>
    <subcellularLocation>
        <location evidence="2">Nucleus</location>
        <location evidence="2">Nucleoplasm</location>
    </subcellularLocation>
</comment>
<evidence type="ECO:0000256" key="7">
    <source>
        <dbReference type="SAM" id="MobiDB-lite"/>
    </source>
</evidence>
<dbReference type="Gene3D" id="1.10.10.10">
    <property type="entry name" value="Winged helix-like DNA-binding domain superfamily/Winged helix DNA-binding domain"/>
    <property type="match status" value="1"/>
</dbReference>
<name>A0A4D6NW83_VIGUN</name>
<dbReference type="FunFam" id="1.10.10.10:FF:000795">
    <property type="entry name" value="La protein 2"/>
    <property type="match status" value="1"/>
</dbReference>
<evidence type="ECO:0000256" key="1">
    <source>
        <dbReference type="ARBA" id="ARBA00004604"/>
    </source>
</evidence>
<dbReference type="InterPro" id="IPR000504">
    <property type="entry name" value="RRM_dom"/>
</dbReference>
<evidence type="ECO:0000259" key="9">
    <source>
        <dbReference type="PROSITE" id="PS50961"/>
    </source>
</evidence>
<evidence type="ECO:0000259" key="8">
    <source>
        <dbReference type="PROSITE" id="PS50102"/>
    </source>
</evidence>
<dbReference type="GO" id="GO:0003729">
    <property type="term" value="F:mRNA binding"/>
    <property type="evidence" value="ECO:0007669"/>
    <property type="project" value="TreeGrafter"/>
</dbReference>
<dbReference type="EMBL" id="CP039355">
    <property type="protein sequence ID" value="QCE16097.1"/>
    <property type="molecule type" value="Genomic_DNA"/>
</dbReference>
<dbReference type="InterPro" id="IPR036388">
    <property type="entry name" value="WH-like_DNA-bd_sf"/>
</dbReference>
<evidence type="ECO:0000256" key="3">
    <source>
        <dbReference type="ARBA" id="ARBA00022884"/>
    </source>
</evidence>
<feature type="compositionally biased region" description="Basic and acidic residues" evidence="7">
    <location>
        <begin position="260"/>
        <end position="287"/>
    </location>
</feature>
<evidence type="ECO:0000256" key="5">
    <source>
        <dbReference type="ARBA" id="ARBA00057261"/>
    </source>
</evidence>
<evidence type="ECO:0000256" key="6">
    <source>
        <dbReference type="PROSITE-ProRule" id="PRU00332"/>
    </source>
</evidence>